<accession>A0A167QA85</accession>
<proteinExistence type="predicted"/>
<name>A0A167QA85_CALVF</name>
<keyword evidence="2" id="KW-1185">Reference proteome</keyword>
<protein>
    <submittedName>
        <fullName evidence="1">Uncharacterized protein</fullName>
    </submittedName>
</protein>
<sequence>MEALCTNAISAVAGSTSGGFSTQGQIDITSIVYSLLQFGLAILERASQVGIERLTLEAGHSVGAKLTLGYRAAHRVKQEISQSHAFSWTWTVLHTCIGTKHVVRRLAESREGLSMLSLVGCLSELYSVDICAEILESLFDMLRQPSELMPSKDQWIRLVSVCRQAVPTTAFKDMLARMPNSQFQPRHHSIATTTHVKAIAEALCYFLKPTEPLRIVYLAGGPDCGRIAAIVHWLKDYSVEICDEPDNRLLSLNGATQDTTWVIATYDKEPLFAPVYFKDKSWIGPDGHGDDFNA</sequence>
<organism evidence="1 2">
    <name type="scientific">Calocera viscosa (strain TUFC12733)</name>
    <dbReference type="NCBI Taxonomy" id="1330018"/>
    <lineage>
        <taxon>Eukaryota</taxon>
        <taxon>Fungi</taxon>
        <taxon>Dikarya</taxon>
        <taxon>Basidiomycota</taxon>
        <taxon>Agaricomycotina</taxon>
        <taxon>Dacrymycetes</taxon>
        <taxon>Dacrymycetales</taxon>
        <taxon>Dacrymycetaceae</taxon>
        <taxon>Calocera</taxon>
    </lineage>
</organism>
<dbReference type="Proteomes" id="UP000076738">
    <property type="component" value="Unassembled WGS sequence"/>
</dbReference>
<gene>
    <name evidence="1" type="ORF">CALVIDRAFT_525174</name>
</gene>
<dbReference type="EMBL" id="KV417271">
    <property type="protein sequence ID" value="KZO99571.1"/>
    <property type="molecule type" value="Genomic_DNA"/>
</dbReference>
<dbReference type="AlphaFoldDB" id="A0A167QA85"/>
<reference evidence="1 2" key="1">
    <citation type="journal article" date="2016" name="Mol. Biol. Evol.">
        <title>Comparative Genomics of Early-Diverging Mushroom-Forming Fungi Provides Insights into the Origins of Lignocellulose Decay Capabilities.</title>
        <authorList>
            <person name="Nagy L.G."/>
            <person name="Riley R."/>
            <person name="Tritt A."/>
            <person name="Adam C."/>
            <person name="Daum C."/>
            <person name="Floudas D."/>
            <person name="Sun H."/>
            <person name="Yadav J.S."/>
            <person name="Pangilinan J."/>
            <person name="Larsson K.H."/>
            <person name="Matsuura K."/>
            <person name="Barry K."/>
            <person name="Labutti K."/>
            <person name="Kuo R."/>
            <person name="Ohm R.A."/>
            <person name="Bhattacharya S.S."/>
            <person name="Shirouzu T."/>
            <person name="Yoshinaga Y."/>
            <person name="Martin F.M."/>
            <person name="Grigoriev I.V."/>
            <person name="Hibbett D.S."/>
        </authorList>
    </citation>
    <scope>NUCLEOTIDE SEQUENCE [LARGE SCALE GENOMIC DNA]</scope>
    <source>
        <strain evidence="1 2">TUFC12733</strain>
    </source>
</reference>
<evidence type="ECO:0000313" key="2">
    <source>
        <dbReference type="Proteomes" id="UP000076738"/>
    </source>
</evidence>
<dbReference type="OrthoDB" id="3344043at2759"/>
<evidence type="ECO:0000313" key="1">
    <source>
        <dbReference type="EMBL" id="KZO99571.1"/>
    </source>
</evidence>
<dbReference type="STRING" id="1330018.A0A167QA85"/>